<evidence type="ECO:0000313" key="2">
    <source>
        <dbReference type="EMBL" id="CBY09310.1"/>
    </source>
</evidence>
<organism evidence="2">
    <name type="scientific">Oikopleura dioica</name>
    <name type="common">Tunicate</name>
    <dbReference type="NCBI Taxonomy" id="34765"/>
    <lineage>
        <taxon>Eukaryota</taxon>
        <taxon>Metazoa</taxon>
        <taxon>Chordata</taxon>
        <taxon>Tunicata</taxon>
        <taxon>Appendicularia</taxon>
        <taxon>Copelata</taxon>
        <taxon>Oikopleuridae</taxon>
        <taxon>Oikopleura</taxon>
    </lineage>
</organism>
<dbReference type="OrthoDB" id="10619580at2759"/>
<keyword evidence="3" id="KW-1185">Reference proteome</keyword>
<feature type="compositionally biased region" description="Acidic residues" evidence="1">
    <location>
        <begin position="168"/>
        <end position="188"/>
    </location>
</feature>
<dbReference type="AlphaFoldDB" id="E4XCI5"/>
<evidence type="ECO:0000256" key="1">
    <source>
        <dbReference type="SAM" id="MobiDB-lite"/>
    </source>
</evidence>
<reference evidence="2" key="1">
    <citation type="journal article" date="2010" name="Science">
        <title>Plasticity of animal genome architecture unmasked by rapid evolution of a pelagic tunicate.</title>
        <authorList>
            <person name="Denoeud F."/>
            <person name="Henriet S."/>
            <person name="Mungpakdee S."/>
            <person name="Aury J.M."/>
            <person name="Da Silva C."/>
            <person name="Brinkmann H."/>
            <person name="Mikhaleva J."/>
            <person name="Olsen L.C."/>
            <person name="Jubin C."/>
            <person name="Canestro C."/>
            <person name="Bouquet J.M."/>
            <person name="Danks G."/>
            <person name="Poulain J."/>
            <person name="Campsteijn C."/>
            <person name="Adamski M."/>
            <person name="Cross I."/>
            <person name="Yadetie F."/>
            <person name="Muffato M."/>
            <person name="Louis A."/>
            <person name="Butcher S."/>
            <person name="Tsagkogeorga G."/>
            <person name="Konrad A."/>
            <person name="Singh S."/>
            <person name="Jensen M.F."/>
            <person name="Cong E.H."/>
            <person name="Eikeseth-Otteraa H."/>
            <person name="Noel B."/>
            <person name="Anthouard V."/>
            <person name="Porcel B.M."/>
            <person name="Kachouri-Lafond R."/>
            <person name="Nishino A."/>
            <person name="Ugolini M."/>
            <person name="Chourrout P."/>
            <person name="Nishida H."/>
            <person name="Aasland R."/>
            <person name="Huzurbazar S."/>
            <person name="Westhof E."/>
            <person name="Delsuc F."/>
            <person name="Lehrach H."/>
            <person name="Reinhardt R."/>
            <person name="Weissenbach J."/>
            <person name="Roy S.W."/>
            <person name="Artiguenave F."/>
            <person name="Postlethwait J.H."/>
            <person name="Manak J.R."/>
            <person name="Thompson E.M."/>
            <person name="Jaillon O."/>
            <person name="Du Pasquier L."/>
            <person name="Boudinot P."/>
            <person name="Liberles D.A."/>
            <person name="Volff J.N."/>
            <person name="Philippe H."/>
            <person name="Lenhard B."/>
            <person name="Roest Crollius H."/>
            <person name="Wincker P."/>
            <person name="Chourrout D."/>
        </authorList>
    </citation>
    <scope>NUCLEOTIDE SEQUENCE [LARGE SCALE GENOMIC DNA]</scope>
</reference>
<feature type="region of interest" description="Disordered" evidence="1">
    <location>
        <begin position="781"/>
        <end position="804"/>
    </location>
</feature>
<proteinExistence type="predicted"/>
<dbReference type="Proteomes" id="UP000001307">
    <property type="component" value="Unassembled WGS sequence"/>
</dbReference>
<feature type="compositionally biased region" description="Low complexity" evidence="1">
    <location>
        <begin position="781"/>
        <end position="796"/>
    </location>
</feature>
<feature type="compositionally biased region" description="Basic residues" evidence="1">
    <location>
        <begin position="7"/>
        <end position="18"/>
    </location>
</feature>
<dbReference type="EMBL" id="FN653036">
    <property type="protein sequence ID" value="CBY09310.1"/>
    <property type="molecule type" value="Genomic_DNA"/>
</dbReference>
<feature type="compositionally biased region" description="Basic and acidic residues" evidence="1">
    <location>
        <begin position="276"/>
        <end position="294"/>
    </location>
</feature>
<sequence>MENSYRNRVRRGRSAKKKNTADETRTKSPIAERASSQSFASATPKIPPVAALDAGSSSDDDEDYAANSQGRCFIHSPIIYYFKNNQRPVTRRESRAVTMRERAQLFRTVHPLQIARKGYKRVHPDRAERKRWTPEEEDLRLSMRAFTDEELAAIEQVKCEEHEDLLENEAEANEEEEQGEDEDEDAGDPDTGFQEGEKTGDDTLDDERKSDASAGLELAGSGADREDIATGNEWNNGLKVGTLAAAAAAEPDIRPAFLKRINRRMLRLRIVPDAKGERRDLSPKPIRARRDSGSKKRKNSSDNEAAATLTTGVEEPAVVQNVAKRPESRKPQKNTLTKAGLSKTATTLPPPAPRQQPAGAKPKRLVTANAVPVVKRRSTKSSERPRARRVKPAPQGGLHQMDWYNLAKGKPTKDAVANPREPLVEFVHTNAASAIPREPLSIEPDVVNLADSQLNFPLNLPREAEASKAEEVLMDALDLQLNLTDSDNEGEINARIAKVEKEGPSWVLSRFQLRKVVRLAGNARMGIRPSMAECRLAAFLQRLAKQQAASERVSETWNEPRFRVFLENFKRGTAYETHWTAPGSVTGCASDYERLGAFYVVWAIDGFGFWIIQDLKIWARFNTPDYTGIPRKSWKLISLSDAAIGQPSRVLATLNETPLLAYPWPCAERENWAIEKTTLLLSLGFSPLVFSPEYAREAELLTPQVLEVLAQQTSLDQPPPREQMEAVSTKLENSIWRSIPTLARAELLGTYIDPSSENERVLRRFVVIQGHIDNMFGALDTPPTSTDPAATGTSAANGHQSKGKERLRAKWTLEHSINAIVQALPRFFRDNKEFWPTRELVQSLLMANSLHVFTESPLIMASFGVHCTIPAEVITFQNAGSNQENRRDTLTTVQKLRSQDQSEIKTFFAKNTNSNLAKTRAYEPSHAFTALLGVDT</sequence>
<name>E4XCI5_OIKDI</name>
<feature type="compositionally biased region" description="Basic and acidic residues" evidence="1">
    <location>
        <begin position="195"/>
        <end position="211"/>
    </location>
</feature>
<feature type="region of interest" description="Disordered" evidence="1">
    <location>
        <begin position="276"/>
        <end position="401"/>
    </location>
</feature>
<evidence type="ECO:0000313" key="3">
    <source>
        <dbReference type="Proteomes" id="UP000001307"/>
    </source>
</evidence>
<gene>
    <name evidence="2" type="ORF">GSOID_T00007850001</name>
</gene>
<protein>
    <submittedName>
        <fullName evidence="2">Uncharacterized protein</fullName>
    </submittedName>
</protein>
<feature type="region of interest" description="Disordered" evidence="1">
    <location>
        <begin position="1"/>
        <end position="65"/>
    </location>
</feature>
<dbReference type="InParanoid" id="E4XCI5"/>
<feature type="compositionally biased region" description="Low complexity" evidence="1">
    <location>
        <begin position="212"/>
        <end position="222"/>
    </location>
</feature>
<accession>E4XCI5</accession>
<feature type="region of interest" description="Disordered" evidence="1">
    <location>
        <begin position="168"/>
        <end position="232"/>
    </location>
</feature>